<evidence type="ECO:0000256" key="1">
    <source>
        <dbReference type="SAM" id="MobiDB-lite"/>
    </source>
</evidence>
<accession>A0A3B5YPW6</accession>
<protein>
    <recommendedName>
        <fullName evidence="2">DUF6598 domain-containing protein</fullName>
    </recommendedName>
</protein>
<organism evidence="3">
    <name type="scientific">Triticum aestivum</name>
    <name type="common">Wheat</name>
    <dbReference type="NCBI Taxonomy" id="4565"/>
    <lineage>
        <taxon>Eukaryota</taxon>
        <taxon>Viridiplantae</taxon>
        <taxon>Streptophyta</taxon>
        <taxon>Embryophyta</taxon>
        <taxon>Tracheophyta</taxon>
        <taxon>Spermatophyta</taxon>
        <taxon>Magnoliopsida</taxon>
        <taxon>Liliopsida</taxon>
        <taxon>Poales</taxon>
        <taxon>Poaceae</taxon>
        <taxon>BOP clade</taxon>
        <taxon>Pooideae</taxon>
        <taxon>Triticodae</taxon>
        <taxon>Triticeae</taxon>
        <taxon>Triticinae</taxon>
        <taxon>Triticum</taxon>
    </lineage>
</organism>
<name>A0A3B5YPW6_WHEAT</name>
<dbReference type="STRING" id="4565.A0A3B5YPW6"/>
<dbReference type="EnsemblPlants" id="TraesCS1B02G008100.1">
    <property type="protein sequence ID" value="TraesCS1B02G008100.1.cds1"/>
    <property type="gene ID" value="TraesCS1B02G008100"/>
</dbReference>
<dbReference type="Gramene" id="TraesCS1B03G0016100.1">
    <property type="protein sequence ID" value="TraesCS1B03G0016100.1.CDS1"/>
    <property type="gene ID" value="TraesCS1B03G0016100"/>
</dbReference>
<reference evidence="3" key="2">
    <citation type="submission" date="2018-10" db="UniProtKB">
        <authorList>
            <consortium name="EnsemblPlants"/>
        </authorList>
    </citation>
    <scope>IDENTIFICATION</scope>
</reference>
<evidence type="ECO:0000313" key="4">
    <source>
        <dbReference type="Proteomes" id="UP000019116"/>
    </source>
</evidence>
<dbReference type="OrthoDB" id="655861at2759"/>
<keyword evidence="4" id="KW-1185">Reference proteome</keyword>
<feature type="region of interest" description="Disordered" evidence="1">
    <location>
        <begin position="40"/>
        <end position="61"/>
    </location>
</feature>
<dbReference type="Pfam" id="PF20241">
    <property type="entry name" value="DUF6598"/>
    <property type="match status" value="1"/>
</dbReference>
<proteinExistence type="predicted"/>
<dbReference type="PANTHER" id="PTHR33065">
    <property type="entry name" value="OS07G0486400 PROTEIN"/>
    <property type="match status" value="1"/>
</dbReference>
<evidence type="ECO:0000259" key="2">
    <source>
        <dbReference type="Pfam" id="PF20241"/>
    </source>
</evidence>
<dbReference type="AlphaFoldDB" id="A0A3B5YPW6"/>
<dbReference type="PANTHER" id="PTHR33065:SF184">
    <property type="entry name" value="DUF6598 DOMAIN-CONTAINING PROTEIN"/>
    <property type="match status" value="1"/>
</dbReference>
<sequence length="245" mass="26010">MYACDSDGQPLVEVFSVRVHGGEALTGTVSVFDGKRGQIIYNNTPEHPHKPAASSRHRSSGKLPLTGPYRAISADGCVAIVLDLQGRCQNKAAPSPSSSSSSYVSEILVDVYDENTRYDEAITHDDGFVQVRYALLSDAVEAIVEVKLLRPRASGTVRGTVVARTVLGEVVLFDVGETTTSIGTLPLARSVVAVQLTSLLTIEVDLRLDGDETVSGSVACQPKPGTKEVRGLAGGEVEVTVTWLD</sequence>
<feature type="domain" description="DUF6598" evidence="2">
    <location>
        <begin position="11"/>
        <end position="241"/>
    </location>
</feature>
<reference evidence="3" key="1">
    <citation type="submission" date="2018-08" db="EMBL/GenBank/DDBJ databases">
        <authorList>
            <person name="Rossello M."/>
        </authorList>
    </citation>
    <scope>NUCLEOTIDE SEQUENCE [LARGE SCALE GENOMIC DNA]</scope>
    <source>
        <strain evidence="3">cv. Chinese Spring</strain>
    </source>
</reference>
<dbReference type="Proteomes" id="UP000019116">
    <property type="component" value="Chromosome 1B"/>
</dbReference>
<dbReference type="Gramene" id="TraesCS1B02G008100.1">
    <property type="protein sequence ID" value="TraesCS1B02G008100.1.cds1"/>
    <property type="gene ID" value="TraesCS1B02G008100"/>
</dbReference>
<evidence type="ECO:0000313" key="3">
    <source>
        <dbReference type="EnsemblPlants" id="TraesCS1B02G008100.1.cds1"/>
    </source>
</evidence>
<dbReference type="InterPro" id="IPR046533">
    <property type="entry name" value="DUF6598"/>
</dbReference>